<keyword evidence="1" id="KW-0732">Signal</keyword>
<evidence type="ECO:0000313" key="4">
    <source>
        <dbReference type="Proteomes" id="UP001230188"/>
    </source>
</evidence>
<feature type="chain" id="PRO_5042017786" description="MOSC domain-containing protein" evidence="1">
    <location>
        <begin position="21"/>
        <end position="286"/>
    </location>
</feature>
<evidence type="ECO:0000256" key="1">
    <source>
        <dbReference type="SAM" id="SignalP"/>
    </source>
</evidence>
<sequence>MLWVLFAVFVLLLCVVAVVSRRRLRVEAIYVYPVKSMRGVALESAVVVDALMTGDREFAVVDNSNRILTQRDKRKLGELQPQFGSDGLSIIDGDRRIDGIKSTGATVTAFPRESLEWGNATVSAVDCGDDVAAFLTESLGRAARLVRARPRDASAQIHARFYDGPLIFHDASPLLVASQQIPGNFRPNIVVNARGFEEDYWDEIALGDDLRLRVCKPCHRCVVTAASPGTLEPLTTLRRLDRLAPDVFGASPLFGLNCAPIHPGTVRVGDRVVVTRKRRASWLHLE</sequence>
<dbReference type="InterPro" id="IPR005303">
    <property type="entry name" value="MOCOS_middle"/>
</dbReference>
<organism evidence="3 4">
    <name type="scientific">Chrysophaeum taylorii</name>
    <dbReference type="NCBI Taxonomy" id="2483200"/>
    <lineage>
        <taxon>Eukaryota</taxon>
        <taxon>Sar</taxon>
        <taxon>Stramenopiles</taxon>
        <taxon>Ochrophyta</taxon>
        <taxon>Pelagophyceae</taxon>
        <taxon>Pelagomonadales</taxon>
        <taxon>Pelagomonadaceae</taxon>
        <taxon>Chrysophaeum</taxon>
    </lineage>
</organism>
<reference evidence="3" key="1">
    <citation type="submission" date="2023-01" db="EMBL/GenBank/DDBJ databases">
        <title>Metagenome sequencing of chrysophaentin producing Chrysophaeum taylorii.</title>
        <authorList>
            <person name="Davison J."/>
            <person name="Bewley C."/>
        </authorList>
    </citation>
    <scope>NUCLEOTIDE SEQUENCE</scope>
    <source>
        <strain evidence="3">NIES-1699</strain>
    </source>
</reference>
<dbReference type="SUPFAM" id="SSF50800">
    <property type="entry name" value="PK beta-barrel domain-like"/>
    <property type="match status" value="1"/>
</dbReference>
<feature type="domain" description="MOSC" evidence="2">
    <location>
        <begin position="73"/>
        <end position="275"/>
    </location>
</feature>
<dbReference type="AlphaFoldDB" id="A0AAD7UDS2"/>
<dbReference type="GO" id="GO:0003824">
    <property type="term" value="F:catalytic activity"/>
    <property type="evidence" value="ECO:0007669"/>
    <property type="project" value="InterPro"/>
</dbReference>
<proteinExistence type="predicted"/>
<dbReference type="GO" id="GO:0030170">
    <property type="term" value="F:pyridoxal phosphate binding"/>
    <property type="evidence" value="ECO:0007669"/>
    <property type="project" value="InterPro"/>
</dbReference>
<keyword evidence="4" id="KW-1185">Reference proteome</keyword>
<dbReference type="SUPFAM" id="SSF141673">
    <property type="entry name" value="MOSC N-terminal domain-like"/>
    <property type="match status" value="1"/>
</dbReference>
<evidence type="ECO:0000259" key="2">
    <source>
        <dbReference type="PROSITE" id="PS51340"/>
    </source>
</evidence>
<dbReference type="InterPro" id="IPR005302">
    <property type="entry name" value="MoCF_Sase_C"/>
</dbReference>
<evidence type="ECO:0000313" key="3">
    <source>
        <dbReference type="EMBL" id="KAJ8603437.1"/>
    </source>
</evidence>
<feature type="signal peptide" evidence="1">
    <location>
        <begin position="1"/>
        <end position="20"/>
    </location>
</feature>
<accession>A0AAD7UDS2</accession>
<dbReference type="Pfam" id="PF03473">
    <property type="entry name" value="MOSC"/>
    <property type="match status" value="1"/>
</dbReference>
<comment type="caution">
    <text evidence="3">The sequence shown here is derived from an EMBL/GenBank/DDBJ whole genome shotgun (WGS) entry which is preliminary data.</text>
</comment>
<gene>
    <name evidence="3" type="ORF">CTAYLR_003969</name>
</gene>
<name>A0AAD7UDS2_9STRA</name>
<dbReference type="PROSITE" id="PS51340">
    <property type="entry name" value="MOSC"/>
    <property type="match status" value="1"/>
</dbReference>
<dbReference type="InterPro" id="IPR011037">
    <property type="entry name" value="Pyrv_Knase-like_insert_dom_sf"/>
</dbReference>
<dbReference type="Proteomes" id="UP001230188">
    <property type="component" value="Unassembled WGS sequence"/>
</dbReference>
<dbReference type="Pfam" id="PF03476">
    <property type="entry name" value="MOSC_N"/>
    <property type="match status" value="1"/>
</dbReference>
<dbReference type="GO" id="GO:0030151">
    <property type="term" value="F:molybdenum ion binding"/>
    <property type="evidence" value="ECO:0007669"/>
    <property type="project" value="InterPro"/>
</dbReference>
<protein>
    <recommendedName>
        <fullName evidence="2">MOSC domain-containing protein</fullName>
    </recommendedName>
</protein>
<dbReference type="EMBL" id="JAQMWT010000351">
    <property type="protein sequence ID" value="KAJ8603437.1"/>
    <property type="molecule type" value="Genomic_DNA"/>
</dbReference>